<dbReference type="PROSITE" id="PS51285">
    <property type="entry name" value="AGC_KINASE_CTER"/>
    <property type="match status" value="1"/>
</dbReference>
<name>A0A7S3GBD2_9EUKA</name>
<accession>A0A7S3GBD2</accession>
<dbReference type="PANTHER" id="PTHR24351">
    <property type="entry name" value="RIBOSOMAL PROTEIN S6 KINASE"/>
    <property type="match status" value="1"/>
</dbReference>
<dbReference type="CDD" id="cd05123">
    <property type="entry name" value="STKc_AGC"/>
    <property type="match status" value="1"/>
</dbReference>
<dbReference type="Gene3D" id="3.30.200.20">
    <property type="entry name" value="Phosphorylase Kinase, domain 1"/>
    <property type="match status" value="1"/>
</dbReference>
<evidence type="ECO:0000256" key="4">
    <source>
        <dbReference type="ARBA" id="ARBA00022553"/>
    </source>
</evidence>
<feature type="binding site" evidence="11">
    <location>
        <position position="266"/>
    </location>
    <ligand>
        <name>ATP</name>
        <dbReference type="ChEBI" id="CHEBI:30616"/>
    </ligand>
</feature>
<dbReference type="SMART" id="SM00233">
    <property type="entry name" value="PH"/>
    <property type="match status" value="1"/>
</dbReference>
<organism evidence="17">
    <name type="scientific">Palpitomonas bilix</name>
    <dbReference type="NCBI Taxonomy" id="652834"/>
    <lineage>
        <taxon>Eukaryota</taxon>
        <taxon>Eukaryota incertae sedis</taxon>
    </lineage>
</organism>
<feature type="domain" description="Protein kinase" evidence="14">
    <location>
        <begin position="237"/>
        <end position="493"/>
    </location>
</feature>
<dbReference type="Pfam" id="PF00787">
    <property type="entry name" value="PX"/>
    <property type="match status" value="1"/>
</dbReference>
<dbReference type="FunFam" id="3.30.200.20:FF:000048">
    <property type="entry name" value="Non-specific serine/threonine protein kinase"/>
    <property type="match status" value="1"/>
</dbReference>
<dbReference type="FunFam" id="2.30.29.30:FF:000286">
    <property type="entry name" value="PH-protein kinase domain containing protein"/>
    <property type="match status" value="1"/>
</dbReference>
<comment type="catalytic activity">
    <reaction evidence="10">
        <text>L-seryl-[protein] + ATP = O-phospho-L-seryl-[protein] + ADP + H(+)</text>
        <dbReference type="Rhea" id="RHEA:17989"/>
        <dbReference type="Rhea" id="RHEA-COMP:9863"/>
        <dbReference type="Rhea" id="RHEA-COMP:11604"/>
        <dbReference type="ChEBI" id="CHEBI:15378"/>
        <dbReference type="ChEBI" id="CHEBI:29999"/>
        <dbReference type="ChEBI" id="CHEBI:30616"/>
        <dbReference type="ChEBI" id="CHEBI:83421"/>
        <dbReference type="ChEBI" id="CHEBI:456216"/>
        <dbReference type="EC" id="2.7.11.1"/>
    </reaction>
</comment>
<keyword evidence="7" id="KW-0418">Kinase</keyword>
<dbReference type="Gene3D" id="3.30.1520.10">
    <property type="entry name" value="Phox-like domain"/>
    <property type="match status" value="1"/>
</dbReference>
<dbReference type="PROSITE" id="PS50195">
    <property type="entry name" value="PX"/>
    <property type="match status" value="1"/>
</dbReference>
<dbReference type="EC" id="2.7.11.1" evidence="2"/>
<dbReference type="InterPro" id="IPR001849">
    <property type="entry name" value="PH_domain"/>
</dbReference>
<dbReference type="InterPro" id="IPR017441">
    <property type="entry name" value="Protein_kinase_ATP_BS"/>
</dbReference>
<evidence type="ECO:0000256" key="10">
    <source>
        <dbReference type="ARBA" id="ARBA00048679"/>
    </source>
</evidence>
<dbReference type="Pfam" id="PF00433">
    <property type="entry name" value="Pkinase_C"/>
    <property type="match status" value="1"/>
</dbReference>
<dbReference type="AlphaFoldDB" id="A0A7S3GBD2"/>
<dbReference type="Pfam" id="PF00169">
    <property type="entry name" value="PH"/>
    <property type="match status" value="1"/>
</dbReference>
<protein>
    <recommendedName>
        <fullName evidence="2">non-specific serine/threonine protein kinase</fullName>
        <ecNumber evidence="2">2.7.11.1</ecNumber>
    </recommendedName>
</protein>
<dbReference type="InterPro" id="IPR036871">
    <property type="entry name" value="PX_dom_sf"/>
</dbReference>
<evidence type="ECO:0000256" key="1">
    <source>
        <dbReference type="ARBA" id="ARBA00006935"/>
    </source>
</evidence>
<evidence type="ECO:0000256" key="6">
    <source>
        <dbReference type="ARBA" id="ARBA00022741"/>
    </source>
</evidence>
<evidence type="ECO:0000256" key="3">
    <source>
        <dbReference type="ARBA" id="ARBA00022527"/>
    </source>
</evidence>
<evidence type="ECO:0000313" key="17">
    <source>
        <dbReference type="EMBL" id="CAE0261563.1"/>
    </source>
</evidence>
<dbReference type="GO" id="GO:0004674">
    <property type="term" value="F:protein serine/threonine kinase activity"/>
    <property type="evidence" value="ECO:0007669"/>
    <property type="project" value="UniProtKB-KW"/>
</dbReference>
<keyword evidence="5" id="KW-0808">Transferase</keyword>
<dbReference type="InterPro" id="IPR017892">
    <property type="entry name" value="Pkinase_C"/>
</dbReference>
<comment type="similarity">
    <text evidence="1">Belongs to the protein kinase superfamily. AGC Ser/Thr protein kinase family. RAC subfamily.</text>
</comment>
<dbReference type="Gene3D" id="1.10.510.10">
    <property type="entry name" value="Transferase(Phosphotransferase) domain 1"/>
    <property type="match status" value="1"/>
</dbReference>
<reference evidence="17" key="1">
    <citation type="submission" date="2021-01" db="EMBL/GenBank/DDBJ databases">
        <authorList>
            <person name="Corre E."/>
            <person name="Pelletier E."/>
            <person name="Niang G."/>
            <person name="Scheremetjew M."/>
            <person name="Finn R."/>
            <person name="Kale V."/>
            <person name="Holt S."/>
            <person name="Cochrane G."/>
            <person name="Meng A."/>
            <person name="Brown T."/>
            <person name="Cohen L."/>
        </authorList>
    </citation>
    <scope>NUCLEOTIDE SEQUENCE</scope>
    <source>
        <strain evidence="17">NIES-2562</strain>
    </source>
</reference>
<dbReference type="PROSITE" id="PS50003">
    <property type="entry name" value="PH_DOMAIN"/>
    <property type="match status" value="1"/>
</dbReference>
<evidence type="ECO:0000256" key="7">
    <source>
        <dbReference type="ARBA" id="ARBA00022777"/>
    </source>
</evidence>
<dbReference type="InterPro" id="IPR011993">
    <property type="entry name" value="PH-like_dom_sf"/>
</dbReference>
<dbReference type="SUPFAM" id="SSF50729">
    <property type="entry name" value="PH domain-like"/>
    <property type="match status" value="1"/>
</dbReference>
<dbReference type="EMBL" id="HBIB01036693">
    <property type="protein sequence ID" value="CAE0261563.1"/>
    <property type="molecule type" value="Transcribed_RNA"/>
</dbReference>
<keyword evidence="4" id="KW-0597">Phosphoprotein</keyword>
<evidence type="ECO:0000256" key="8">
    <source>
        <dbReference type="ARBA" id="ARBA00022840"/>
    </source>
</evidence>
<dbReference type="SMART" id="SM00220">
    <property type="entry name" value="S_TKc"/>
    <property type="match status" value="1"/>
</dbReference>
<sequence length="580" mass="67565">MSKSEAEGDSSSEKSKEIRLHAQINGHHTLQEEKPFTVYNIQVIRGKEKSFVQKRYSEFDNFHQRLQKTFGRIKLPELPPKRAIGSLDPDFVKQRKTGLDSYLKELLANPLLRESKEFYEFLGVPHHGIKGIPNPEMKGFLVKQGYYIRSWKKRFFVLKEGKIYYFEGERENDPRGMIDLSECTVAPASQKTGKEYSFGIFHPRNRTFLLYADKEEDLKEWFTAIHRDEERISIDDFELLCVIGKGSFGKVLQVMKKDNKKIFAMKVLRKDTIRARNQVEHTKTERNILQRFRHPFIVELHYAFQTEDKLYMVLDFVNGGELFSHLKREKRFKEERAKLYAAEVLVALGYLHEMDIVYRDLKPENILLGADGHIKVTDFGLSKEQVTDADSTYTFCGTPEYMAPEILMDQGHGKPVDWWSFGILVYEMLTGLPPFYSRNKKEMYFKILKCELRFPQDIGADAKDLIQSLLKREPGQRLGSSDDAEEIKKHKWFSTIDWDKLLTKGYEPPFKPIVREGSKDVSNFDSAFTRDQAELSIARGNMVEDDPEFSGFSYVAEKHAEKAEKADKDEEKEGKEEKEE</sequence>
<dbReference type="PROSITE" id="PS50011">
    <property type="entry name" value="PROTEIN_KINASE_DOM"/>
    <property type="match status" value="1"/>
</dbReference>
<evidence type="ECO:0000259" key="16">
    <source>
        <dbReference type="PROSITE" id="PS51285"/>
    </source>
</evidence>
<dbReference type="SUPFAM" id="SSF56112">
    <property type="entry name" value="Protein kinase-like (PK-like)"/>
    <property type="match status" value="1"/>
</dbReference>
<evidence type="ECO:0000259" key="13">
    <source>
        <dbReference type="PROSITE" id="PS50003"/>
    </source>
</evidence>
<dbReference type="Pfam" id="PF00069">
    <property type="entry name" value="Pkinase"/>
    <property type="match status" value="1"/>
</dbReference>
<dbReference type="InterPro" id="IPR008271">
    <property type="entry name" value="Ser/Thr_kinase_AS"/>
</dbReference>
<dbReference type="SMART" id="SM00133">
    <property type="entry name" value="S_TK_X"/>
    <property type="match status" value="1"/>
</dbReference>
<dbReference type="InterPro" id="IPR045270">
    <property type="entry name" value="STKc_AGC"/>
</dbReference>
<dbReference type="CDD" id="cd06093">
    <property type="entry name" value="PX_domain"/>
    <property type="match status" value="1"/>
</dbReference>
<dbReference type="InterPro" id="IPR011009">
    <property type="entry name" value="Kinase-like_dom_sf"/>
</dbReference>
<feature type="domain" description="AGC-kinase C-terminal" evidence="16">
    <location>
        <begin position="494"/>
        <end position="564"/>
    </location>
</feature>
<feature type="domain" description="PX" evidence="15">
    <location>
        <begin position="17"/>
        <end position="129"/>
    </location>
</feature>
<feature type="region of interest" description="Disordered" evidence="12">
    <location>
        <begin position="560"/>
        <end position="580"/>
    </location>
</feature>
<dbReference type="FunFam" id="1.10.510.10:FF:000008">
    <property type="entry name" value="Non-specific serine/threonine protein kinase"/>
    <property type="match status" value="1"/>
</dbReference>
<dbReference type="GO" id="GO:0005524">
    <property type="term" value="F:ATP binding"/>
    <property type="evidence" value="ECO:0007669"/>
    <property type="project" value="UniProtKB-UniRule"/>
</dbReference>
<keyword evidence="3" id="KW-0723">Serine/threonine-protein kinase</keyword>
<evidence type="ECO:0000256" key="2">
    <source>
        <dbReference type="ARBA" id="ARBA00012513"/>
    </source>
</evidence>
<evidence type="ECO:0000256" key="11">
    <source>
        <dbReference type="PROSITE-ProRule" id="PRU10141"/>
    </source>
</evidence>
<dbReference type="SUPFAM" id="SSF64268">
    <property type="entry name" value="PX domain"/>
    <property type="match status" value="1"/>
</dbReference>
<proteinExistence type="inferred from homology"/>
<dbReference type="PROSITE" id="PS00108">
    <property type="entry name" value="PROTEIN_KINASE_ST"/>
    <property type="match status" value="1"/>
</dbReference>
<keyword evidence="6 11" id="KW-0547">Nucleotide-binding</keyword>
<dbReference type="PROSITE" id="PS00107">
    <property type="entry name" value="PROTEIN_KINASE_ATP"/>
    <property type="match status" value="1"/>
</dbReference>
<evidence type="ECO:0000256" key="5">
    <source>
        <dbReference type="ARBA" id="ARBA00022679"/>
    </source>
</evidence>
<keyword evidence="8 11" id="KW-0067">ATP-binding</keyword>
<dbReference type="Gene3D" id="2.30.29.30">
    <property type="entry name" value="Pleckstrin-homology domain (PH domain)/Phosphotyrosine-binding domain (PTB)"/>
    <property type="match status" value="1"/>
</dbReference>
<evidence type="ECO:0000259" key="15">
    <source>
        <dbReference type="PROSITE" id="PS50195"/>
    </source>
</evidence>
<evidence type="ECO:0000256" key="12">
    <source>
        <dbReference type="SAM" id="MobiDB-lite"/>
    </source>
</evidence>
<dbReference type="InterPro" id="IPR000961">
    <property type="entry name" value="AGC-kinase_C"/>
</dbReference>
<evidence type="ECO:0000259" key="14">
    <source>
        <dbReference type="PROSITE" id="PS50011"/>
    </source>
</evidence>
<dbReference type="GO" id="GO:0035091">
    <property type="term" value="F:phosphatidylinositol binding"/>
    <property type="evidence" value="ECO:0007669"/>
    <property type="project" value="InterPro"/>
</dbReference>
<feature type="domain" description="PH" evidence="13">
    <location>
        <begin position="134"/>
        <end position="230"/>
    </location>
</feature>
<comment type="catalytic activity">
    <reaction evidence="9">
        <text>L-threonyl-[protein] + ATP = O-phospho-L-threonyl-[protein] + ADP + H(+)</text>
        <dbReference type="Rhea" id="RHEA:46608"/>
        <dbReference type="Rhea" id="RHEA-COMP:11060"/>
        <dbReference type="Rhea" id="RHEA-COMP:11605"/>
        <dbReference type="ChEBI" id="CHEBI:15378"/>
        <dbReference type="ChEBI" id="CHEBI:30013"/>
        <dbReference type="ChEBI" id="CHEBI:30616"/>
        <dbReference type="ChEBI" id="CHEBI:61977"/>
        <dbReference type="ChEBI" id="CHEBI:456216"/>
        <dbReference type="EC" id="2.7.11.1"/>
    </reaction>
</comment>
<dbReference type="InterPro" id="IPR000719">
    <property type="entry name" value="Prot_kinase_dom"/>
</dbReference>
<dbReference type="SMART" id="SM00312">
    <property type="entry name" value="PX"/>
    <property type="match status" value="1"/>
</dbReference>
<dbReference type="InterPro" id="IPR001683">
    <property type="entry name" value="PX_dom"/>
</dbReference>
<gene>
    <name evidence="17" type="ORF">PBIL07802_LOCUS23856</name>
</gene>
<evidence type="ECO:0000256" key="9">
    <source>
        <dbReference type="ARBA" id="ARBA00047899"/>
    </source>
</evidence>